<organism evidence="3 4">
    <name type="scientific">Cladophialophora chaetospira</name>
    <dbReference type="NCBI Taxonomy" id="386627"/>
    <lineage>
        <taxon>Eukaryota</taxon>
        <taxon>Fungi</taxon>
        <taxon>Dikarya</taxon>
        <taxon>Ascomycota</taxon>
        <taxon>Pezizomycotina</taxon>
        <taxon>Eurotiomycetes</taxon>
        <taxon>Chaetothyriomycetidae</taxon>
        <taxon>Chaetothyriales</taxon>
        <taxon>Herpotrichiellaceae</taxon>
        <taxon>Cladophialophora</taxon>
    </lineage>
</organism>
<feature type="compositionally biased region" description="Basic residues" evidence="1">
    <location>
        <begin position="61"/>
        <end position="75"/>
    </location>
</feature>
<feature type="compositionally biased region" description="Polar residues" evidence="1">
    <location>
        <begin position="76"/>
        <end position="87"/>
    </location>
</feature>
<reference evidence="3" key="1">
    <citation type="submission" date="2022-10" db="EMBL/GenBank/DDBJ databases">
        <title>Culturing micro-colonial fungi from biological soil crusts in the Mojave desert and describing Neophaeococcomyces mojavensis, and introducing the new genera and species Taxawa tesnikishii.</title>
        <authorList>
            <person name="Kurbessoian T."/>
            <person name="Stajich J.E."/>
        </authorList>
    </citation>
    <scope>NUCLEOTIDE SEQUENCE</scope>
    <source>
        <strain evidence="3">TK_41</strain>
    </source>
</reference>
<dbReference type="InterPro" id="IPR009688">
    <property type="entry name" value="FAM210A/B-like_dom"/>
</dbReference>
<feature type="region of interest" description="Disordered" evidence="1">
    <location>
        <begin position="21"/>
        <end position="87"/>
    </location>
</feature>
<comment type="caution">
    <text evidence="3">The sequence shown here is derived from an EMBL/GenBank/DDBJ whole genome shotgun (WGS) entry which is preliminary data.</text>
</comment>
<dbReference type="AlphaFoldDB" id="A0AA39CH07"/>
<dbReference type="Proteomes" id="UP001172673">
    <property type="component" value="Unassembled WGS sequence"/>
</dbReference>
<feature type="compositionally biased region" description="Polar residues" evidence="1">
    <location>
        <begin position="21"/>
        <end position="59"/>
    </location>
</feature>
<dbReference type="PANTHER" id="PTHR21377:SF0">
    <property type="entry name" value="PROTEIN FAM210B, MITOCHONDRIAL"/>
    <property type="match status" value="1"/>
</dbReference>
<feature type="domain" description="DUF1279" evidence="2">
    <location>
        <begin position="90"/>
        <end position="238"/>
    </location>
</feature>
<name>A0AA39CH07_9EURO</name>
<dbReference type="GO" id="GO:0005739">
    <property type="term" value="C:mitochondrion"/>
    <property type="evidence" value="ECO:0007669"/>
    <property type="project" value="TreeGrafter"/>
</dbReference>
<protein>
    <submittedName>
        <fullName evidence="3">DUF1279 super</fullName>
    </submittedName>
</protein>
<keyword evidence="4" id="KW-1185">Reference proteome</keyword>
<gene>
    <name evidence="3" type="primary">NAT2</name>
    <name evidence="3" type="ORF">H2200_008011</name>
</gene>
<evidence type="ECO:0000256" key="1">
    <source>
        <dbReference type="SAM" id="MobiDB-lite"/>
    </source>
</evidence>
<accession>A0AA39CH07</accession>
<sequence length="274" mass="30162">MRELLAARPALRSAVFQSRAPLQQSFRTRPTPQRTHLSPSISHSIHTQRSTLSTPSQALRNLRRQRKPNNGRRHNSTSGPEPQPTTLSARLKKMSREYGWTAVGVYFALSALDFPFCFLAVRMIGTDTIGHYEHVIVENIKGVLKWPIKGTGLEASIDGAVDAGAGGDEVNKVEMERSAPRRVLEDEGADEVVDHGYRDAERANRGDNASLWTQLALAYAVHKSFIFIRVPLTAAILPKVVKTLRSWGYNIGKMPKKKAVTAGTGVNTKGSGVK</sequence>
<evidence type="ECO:0000259" key="2">
    <source>
        <dbReference type="Pfam" id="PF06916"/>
    </source>
</evidence>
<dbReference type="PANTHER" id="PTHR21377">
    <property type="entry name" value="PROTEIN FAM210B, MITOCHONDRIAL"/>
    <property type="match status" value="1"/>
</dbReference>
<evidence type="ECO:0000313" key="3">
    <source>
        <dbReference type="EMBL" id="KAJ9607932.1"/>
    </source>
</evidence>
<proteinExistence type="predicted"/>
<evidence type="ECO:0000313" key="4">
    <source>
        <dbReference type="Proteomes" id="UP001172673"/>
    </source>
</evidence>
<dbReference type="InterPro" id="IPR045866">
    <property type="entry name" value="FAM210A/B-like"/>
</dbReference>
<dbReference type="EMBL" id="JAPDRK010000011">
    <property type="protein sequence ID" value="KAJ9607932.1"/>
    <property type="molecule type" value="Genomic_DNA"/>
</dbReference>
<dbReference type="Pfam" id="PF06916">
    <property type="entry name" value="FAM210A-B_dom"/>
    <property type="match status" value="1"/>
</dbReference>